<feature type="transmembrane region" description="Helical" evidence="1">
    <location>
        <begin position="40"/>
        <end position="61"/>
    </location>
</feature>
<evidence type="ECO:0000256" key="1">
    <source>
        <dbReference type="SAM" id="Phobius"/>
    </source>
</evidence>
<evidence type="ECO:0000259" key="2">
    <source>
        <dbReference type="SMART" id="SM00244"/>
    </source>
</evidence>
<dbReference type="Pfam" id="PF01145">
    <property type="entry name" value="Band_7"/>
    <property type="match status" value="1"/>
</dbReference>
<dbReference type="SUPFAM" id="SSF117892">
    <property type="entry name" value="Band 7/SPFH domain"/>
    <property type="match status" value="1"/>
</dbReference>
<keyword evidence="1" id="KW-0472">Membrane</keyword>
<feature type="transmembrane region" description="Helical" evidence="1">
    <location>
        <begin position="12"/>
        <end position="34"/>
    </location>
</feature>
<reference evidence="3 4" key="1">
    <citation type="journal article" date="2019" name="Nat. Microbiol.">
        <title>Mediterranean grassland soil C-N compound turnover is dependent on rainfall and depth, and is mediated by genomically divergent microorganisms.</title>
        <authorList>
            <person name="Diamond S."/>
            <person name="Andeer P.F."/>
            <person name="Li Z."/>
            <person name="Crits-Christoph A."/>
            <person name="Burstein D."/>
            <person name="Anantharaman K."/>
            <person name="Lane K.R."/>
            <person name="Thomas B.C."/>
            <person name="Pan C."/>
            <person name="Northen T.R."/>
            <person name="Banfield J.F."/>
        </authorList>
    </citation>
    <scope>NUCLEOTIDE SEQUENCE [LARGE SCALE GENOMIC DNA]</scope>
    <source>
        <strain evidence="3">WS_7</strain>
    </source>
</reference>
<protein>
    <submittedName>
        <fullName evidence="3">SPFH domain-containing protein</fullName>
    </submittedName>
</protein>
<dbReference type="PANTHER" id="PTHR43446:SF1">
    <property type="entry name" value="BAND 7 DOMAIN-CONTAINING PROTEIN"/>
    <property type="match status" value="1"/>
</dbReference>
<proteinExistence type="predicted"/>
<evidence type="ECO:0000313" key="4">
    <source>
        <dbReference type="Proteomes" id="UP000317366"/>
    </source>
</evidence>
<accession>A0A538TDT0</accession>
<dbReference type="Gene3D" id="3.30.479.30">
    <property type="entry name" value="Band 7 domain"/>
    <property type="match status" value="1"/>
</dbReference>
<dbReference type="PANTHER" id="PTHR43446">
    <property type="entry name" value="MEMBRANE PROTEIN-RELATED"/>
    <property type="match status" value="1"/>
</dbReference>
<name>A0A538TDT0_UNCEI</name>
<dbReference type="InterPro" id="IPR036013">
    <property type="entry name" value="Band_7/SPFH_dom_sf"/>
</dbReference>
<evidence type="ECO:0000313" key="3">
    <source>
        <dbReference type="EMBL" id="TMQ61768.1"/>
    </source>
</evidence>
<dbReference type="EMBL" id="VBOX01000090">
    <property type="protein sequence ID" value="TMQ61768.1"/>
    <property type="molecule type" value="Genomic_DNA"/>
</dbReference>
<organism evidence="3 4">
    <name type="scientific">Eiseniibacteriota bacterium</name>
    <dbReference type="NCBI Taxonomy" id="2212470"/>
    <lineage>
        <taxon>Bacteria</taxon>
        <taxon>Candidatus Eiseniibacteriota</taxon>
    </lineage>
</organism>
<dbReference type="Proteomes" id="UP000317366">
    <property type="component" value="Unassembled WGS sequence"/>
</dbReference>
<keyword evidence="1" id="KW-0812">Transmembrane</keyword>
<dbReference type="InterPro" id="IPR001107">
    <property type="entry name" value="Band_7"/>
</dbReference>
<comment type="caution">
    <text evidence="3">The sequence shown here is derived from an EMBL/GenBank/DDBJ whole genome shotgun (WGS) entry which is preliminary data.</text>
</comment>
<dbReference type="SMART" id="SM00244">
    <property type="entry name" value="PHB"/>
    <property type="match status" value="1"/>
</dbReference>
<gene>
    <name evidence="3" type="ORF">E6K77_09245</name>
</gene>
<keyword evidence="1" id="KW-1133">Transmembrane helix</keyword>
<feature type="transmembrane region" description="Helical" evidence="1">
    <location>
        <begin position="68"/>
        <end position="88"/>
    </location>
</feature>
<dbReference type="CDD" id="cd03402">
    <property type="entry name" value="SPFH_like_u2"/>
    <property type="match status" value="1"/>
</dbReference>
<sequence>MIQERVASPIRGAVGLTVSILLILAGIALIFRAAGSQNPLGSILLAVLALVLGSLAAAGLFTAQPNQAVVLILFGSYVGSVRSSGWWWTNPFITRRKLSLRARSLNGERIKVNDQHGNPVEIAAVVVWKVRDTAQAAFDVDDYERFVTVQSETAVRHLASSYPYDDYEADGISLRGSTDKVSEFLKAELHERLKPAGVEVMETRLSHLAYSPEIAQAMLQRQQAGAIIAARTRIVEGAVGMVEMALDRLGKNKIVELDEERKAAMVSNLLVVLCGEHAATPVLNAGTLYK</sequence>
<dbReference type="AlphaFoldDB" id="A0A538TDT0"/>
<feature type="domain" description="Band 7" evidence="2">
    <location>
        <begin position="58"/>
        <end position="222"/>
    </location>
</feature>